<keyword evidence="4" id="KW-1185">Reference proteome</keyword>
<dbReference type="InterPro" id="IPR043144">
    <property type="entry name" value="Mal/L-sulf/L-lact_DH-like_ah"/>
</dbReference>
<proteinExistence type="inferred from homology"/>
<evidence type="ECO:0000313" key="4">
    <source>
        <dbReference type="Proteomes" id="UP000572377"/>
    </source>
</evidence>
<dbReference type="InterPro" id="IPR043143">
    <property type="entry name" value="Mal/L-sulf/L-lact_DH-like_NADP"/>
</dbReference>
<dbReference type="AlphaFoldDB" id="A0A849L666"/>
<organism evidence="3 4">
    <name type="scientific">Halovulum dunhuangense</name>
    <dbReference type="NCBI Taxonomy" id="1505036"/>
    <lineage>
        <taxon>Bacteria</taxon>
        <taxon>Pseudomonadati</taxon>
        <taxon>Pseudomonadota</taxon>
        <taxon>Alphaproteobacteria</taxon>
        <taxon>Rhodobacterales</taxon>
        <taxon>Paracoccaceae</taxon>
        <taxon>Halovulum</taxon>
    </lineage>
</organism>
<reference evidence="3 4" key="1">
    <citation type="submission" date="2020-05" db="EMBL/GenBank/DDBJ databases">
        <title>Gimesia benthica sp. nov., a novel planctomycete isolated from a deep-sea water sample of the Northwest Indian Ocean.</title>
        <authorList>
            <person name="Wang J."/>
            <person name="Ruan C."/>
            <person name="Song L."/>
            <person name="Zhu Y."/>
            <person name="Li A."/>
            <person name="Zheng X."/>
            <person name="Wang L."/>
            <person name="Lu Z."/>
            <person name="Huang Y."/>
            <person name="Du W."/>
            <person name="Zhou Y."/>
            <person name="Huang L."/>
            <person name="Dai X."/>
        </authorList>
    </citation>
    <scope>NUCLEOTIDE SEQUENCE [LARGE SCALE GENOMIC DNA]</scope>
    <source>
        <strain evidence="3 4">YYQ-30</strain>
    </source>
</reference>
<dbReference type="Gene3D" id="3.30.1370.60">
    <property type="entry name" value="Hypothetical oxidoreductase yiak, domain 2"/>
    <property type="match status" value="1"/>
</dbReference>
<evidence type="ECO:0000313" key="3">
    <source>
        <dbReference type="EMBL" id="NNU81733.1"/>
    </source>
</evidence>
<dbReference type="Gene3D" id="1.10.1530.10">
    <property type="match status" value="1"/>
</dbReference>
<dbReference type="EMBL" id="JABFBC010000002">
    <property type="protein sequence ID" value="NNU81733.1"/>
    <property type="molecule type" value="Genomic_DNA"/>
</dbReference>
<comment type="caution">
    <text evidence="3">The sequence shown here is derived from an EMBL/GenBank/DDBJ whole genome shotgun (WGS) entry which is preliminary data.</text>
</comment>
<evidence type="ECO:0000256" key="1">
    <source>
        <dbReference type="ARBA" id="ARBA00006056"/>
    </source>
</evidence>
<evidence type="ECO:0000256" key="2">
    <source>
        <dbReference type="ARBA" id="ARBA00023002"/>
    </source>
</evidence>
<dbReference type="RefSeq" id="WP_171326554.1">
    <property type="nucleotide sequence ID" value="NZ_JABFBC010000002.1"/>
</dbReference>
<protein>
    <submittedName>
        <fullName evidence="3">Ldh family oxidoreductase</fullName>
    </submittedName>
</protein>
<accession>A0A849L666</accession>
<dbReference type="InterPro" id="IPR036111">
    <property type="entry name" value="Mal/L-sulfo/L-lacto_DH-like_sf"/>
</dbReference>
<dbReference type="Pfam" id="PF02615">
    <property type="entry name" value="Ldh_2"/>
    <property type="match status" value="1"/>
</dbReference>
<dbReference type="InterPro" id="IPR003767">
    <property type="entry name" value="Malate/L-lactate_DH-like"/>
</dbReference>
<dbReference type="PANTHER" id="PTHR11091:SF0">
    <property type="entry name" value="MALATE DEHYDROGENASE"/>
    <property type="match status" value="1"/>
</dbReference>
<comment type="similarity">
    <text evidence="1">Belongs to the LDH2/MDH2 oxidoreductase family.</text>
</comment>
<keyword evidence="2" id="KW-0560">Oxidoreductase</keyword>
<gene>
    <name evidence="3" type="ORF">HMH01_14930</name>
</gene>
<sequence>MTGERLHQGELEALARAVLQGCGVPEGPAADCAQVLAMADMMRLHTHGLSRLLSYGARLKSGGIDPQAEFAVEALAPAIRRIRGNNGLGPALGMLGLREAMAAAREAGIGMALVAGSNHFGPIAPYAWLAAQEGFASLIASNASTTIAPSGGSDARLGNNPMGFGFPNPDGDPIILDMAMSVAARAKIRDAARAGKPIPEGWATDAGGRPTTDPNAALKGFLLPLGGYKGYGLSLCVDMLTGLLSGAAYLTHVKSWVDEPEAAQNLGHAFVLIDTARLMPRADLATRMGDFADILHASPPVDPDHPVMVPGEREMRHFHAARANGVALPEDLLATLRQMAG</sequence>
<dbReference type="Proteomes" id="UP000572377">
    <property type="component" value="Unassembled WGS sequence"/>
</dbReference>
<dbReference type="GO" id="GO:0016491">
    <property type="term" value="F:oxidoreductase activity"/>
    <property type="evidence" value="ECO:0007669"/>
    <property type="project" value="UniProtKB-KW"/>
</dbReference>
<name>A0A849L666_9RHOB</name>
<dbReference type="PANTHER" id="PTHR11091">
    <property type="entry name" value="OXIDOREDUCTASE-RELATED"/>
    <property type="match status" value="1"/>
</dbReference>
<dbReference type="SUPFAM" id="SSF89733">
    <property type="entry name" value="L-sulfolactate dehydrogenase-like"/>
    <property type="match status" value="1"/>
</dbReference>